<proteinExistence type="predicted"/>
<organism evidence="1 2">
    <name type="scientific">Mucuna pruriens</name>
    <name type="common">Velvet bean</name>
    <name type="synonym">Dolichos pruriens</name>
    <dbReference type="NCBI Taxonomy" id="157652"/>
    <lineage>
        <taxon>Eukaryota</taxon>
        <taxon>Viridiplantae</taxon>
        <taxon>Streptophyta</taxon>
        <taxon>Embryophyta</taxon>
        <taxon>Tracheophyta</taxon>
        <taxon>Spermatophyta</taxon>
        <taxon>Magnoliopsida</taxon>
        <taxon>eudicotyledons</taxon>
        <taxon>Gunneridae</taxon>
        <taxon>Pentapetalae</taxon>
        <taxon>rosids</taxon>
        <taxon>fabids</taxon>
        <taxon>Fabales</taxon>
        <taxon>Fabaceae</taxon>
        <taxon>Papilionoideae</taxon>
        <taxon>50 kb inversion clade</taxon>
        <taxon>NPAAA clade</taxon>
        <taxon>indigoferoid/millettioid clade</taxon>
        <taxon>Phaseoleae</taxon>
        <taxon>Mucuna</taxon>
    </lineage>
</organism>
<gene>
    <name evidence="1" type="ORF">CR513_61601</name>
</gene>
<protein>
    <submittedName>
        <fullName evidence="1">Uncharacterized protein</fullName>
    </submittedName>
</protein>
<dbReference type="AlphaFoldDB" id="A0A371E2P4"/>
<dbReference type="Proteomes" id="UP000257109">
    <property type="component" value="Unassembled WGS sequence"/>
</dbReference>
<sequence length="86" mass="9917">MSQKRRRLGEEKRKVAKEETAKVLQAIIRSRCTHAKGPKLRSSLTKCVKEPSIKAQPGQMLVQCQGREVLGFRIDQERDRDQSRKV</sequence>
<feature type="non-terminal residue" evidence="1">
    <location>
        <position position="1"/>
    </location>
</feature>
<evidence type="ECO:0000313" key="2">
    <source>
        <dbReference type="Proteomes" id="UP000257109"/>
    </source>
</evidence>
<comment type="caution">
    <text evidence="1">The sequence shown here is derived from an EMBL/GenBank/DDBJ whole genome shotgun (WGS) entry which is preliminary data.</text>
</comment>
<dbReference type="EMBL" id="QJKJ01016977">
    <property type="protein sequence ID" value="RDX60273.1"/>
    <property type="molecule type" value="Genomic_DNA"/>
</dbReference>
<name>A0A371E2P4_MUCPR</name>
<evidence type="ECO:0000313" key="1">
    <source>
        <dbReference type="EMBL" id="RDX60273.1"/>
    </source>
</evidence>
<reference evidence="1" key="1">
    <citation type="submission" date="2018-05" db="EMBL/GenBank/DDBJ databases">
        <title>Draft genome of Mucuna pruriens seed.</title>
        <authorList>
            <person name="Nnadi N.E."/>
            <person name="Vos R."/>
            <person name="Hasami M.H."/>
            <person name="Devisetty U.K."/>
            <person name="Aguiy J.C."/>
        </authorList>
    </citation>
    <scope>NUCLEOTIDE SEQUENCE [LARGE SCALE GENOMIC DNA]</scope>
    <source>
        <strain evidence="1">JCA_2017</strain>
    </source>
</reference>
<keyword evidence="2" id="KW-1185">Reference proteome</keyword>
<accession>A0A371E2P4</accession>